<protein>
    <submittedName>
        <fullName evidence="2">Uncharacterized protein</fullName>
    </submittedName>
</protein>
<name>A0A9Q7UX87_9BURK</name>
<evidence type="ECO:0000313" key="3">
    <source>
        <dbReference type="Proteomes" id="UP000254259"/>
    </source>
</evidence>
<geneLocation type="plasmid" evidence="3">
    <name>cbm2636_mp</name>
</geneLocation>
<reference evidence="2 3" key="1">
    <citation type="submission" date="2018-01" db="EMBL/GenBank/DDBJ databases">
        <authorList>
            <person name="Clerissi C."/>
        </authorList>
    </citation>
    <scope>NUCLEOTIDE SEQUENCE [LARGE SCALE GENOMIC DNA]</scope>
    <source>
        <strain evidence="2">Cupriavidus taiwanensis SWF 66322</strain>
        <plasmid evidence="3">cbm2636_mp</plasmid>
    </source>
</reference>
<accession>A0A9Q7UX87</accession>
<keyword evidence="2" id="KW-0614">Plasmid</keyword>
<dbReference type="Proteomes" id="UP000254259">
    <property type="component" value="Plasmid CBM2636_mp"/>
</dbReference>
<sequence length="68" mass="7275">MHAELGTLCTRACRGMHAGVENSHAETGTLAPLPIIPDTPHVSPKSETPSIRRASRQLRDTGAYLTVP</sequence>
<organism evidence="2 3">
    <name type="scientific">Cupriavidus taiwanensis</name>
    <dbReference type="NCBI Taxonomy" id="164546"/>
    <lineage>
        <taxon>Bacteria</taxon>
        <taxon>Pseudomonadati</taxon>
        <taxon>Pseudomonadota</taxon>
        <taxon>Betaproteobacteria</taxon>
        <taxon>Burkholderiales</taxon>
        <taxon>Burkholderiaceae</taxon>
        <taxon>Cupriavidus</taxon>
    </lineage>
</organism>
<evidence type="ECO:0000313" key="2">
    <source>
        <dbReference type="EMBL" id="SPD66451.1"/>
    </source>
</evidence>
<gene>
    <name evidence="2" type="ORF">CBM2636_MP10080</name>
</gene>
<proteinExistence type="predicted"/>
<feature type="region of interest" description="Disordered" evidence="1">
    <location>
        <begin position="24"/>
        <end position="54"/>
    </location>
</feature>
<dbReference type="AlphaFoldDB" id="A0A9Q7UX87"/>
<evidence type="ECO:0000256" key="1">
    <source>
        <dbReference type="SAM" id="MobiDB-lite"/>
    </source>
</evidence>
<dbReference type="EMBL" id="LT984814">
    <property type="protein sequence ID" value="SPD66451.1"/>
    <property type="molecule type" value="Genomic_DNA"/>
</dbReference>